<dbReference type="Gene3D" id="3.10.20.30">
    <property type="match status" value="1"/>
</dbReference>
<evidence type="ECO:0000313" key="1">
    <source>
        <dbReference type="EMBL" id="ATC66157.1"/>
    </source>
</evidence>
<dbReference type="OrthoDB" id="163636at2"/>
<dbReference type="Proteomes" id="UP000217265">
    <property type="component" value="Chromosome"/>
</dbReference>
<evidence type="ECO:0000313" key="2">
    <source>
        <dbReference type="Proteomes" id="UP000217265"/>
    </source>
</evidence>
<keyword evidence="2" id="KW-1185">Reference proteome</keyword>
<reference evidence="1 2" key="1">
    <citation type="submission" date="2017-09" db="EMBL/GenBank/DDBJ databases">
        <title>Complete genome sequence of Verrucomicrobial strain HZ-65, isolated from freshwater.</title>
        <authorList>
            <person name="Choi A."/>
        </authorList>
    </citation>
    <scope>NUCLEOTIDE SEQUENCE [LARGE SCALE GENOMIC DNA]</scope>
    <source>
        <strain evidence="1 2">HZ-65</strain>
    </source>
</reference>
<organism evidence="1 2">
    <name type="scientific">Nibricoccus aquaticus</name>
    <dbReference type="NCBI Taxonomy" id="2576891"/>
    <lineage>
        <taxon>Bacteria</taxon>
        <taxon>Pseudomonadati</taxon>
        <taxon>Verrucomicrobiota</taxon>
        <taxon>Opitutia</taxon>
        <taxon>Opitutales</taxon>
        <taxon>Opitutaceae</taxon>
        <taxon>Nibricoccus</taxon>
    </lineage>
</organism>
<dbReference type="KEGG" id="vbh:CMV30_14510"/>
<dbReference type="SUPFAM" id="SSF54285">
    <property type="entry name" value="MoaD/ThiS"/>
    <property type="match status" value="1"/>
</dbReference>
<gene>
    <name evidence="1" type="primary">thiS</name>
    <name evidence="1" type="ORF">CMV30_14510</name>
</gene>
<proteinExistence type="predicted"/>
<dbReference type="CDD" id="cd00565">
    <property type="entry name" value="Ubl_ThiS"/>
    <property type="match status" value="1"/>
</dbReference>
<dbReference type="AlphaFoldDB" id="A0A290QD27"/>
<dbReference type="NCBIfam" id="TIGR01683">
    <property type="entry name" value="thiS"/>
    <property type="match status" value="1"/>
</dbReference>
<accession>A0A290QD27</accession>
<name>A0A290QD27_9BACT</name>
<dbReference type="PANTHER" id="PTHR34472:SF1">
    <property type="entry name" value="SULFUR CARRIER PROTEIN THIS"/>
    <property type="match status" value="1"/>
</dbReference>
<sequence>MRVFVNDQPREIAAETPLAVLMGGLGLAERKGIAAALNGAVVSRSEWVNRRLTAGDRVIVIQATQGG</sequence>
<protein>
    <submittedName>
        <fullName evidence="1">Thiamine biosynthesis protein ThiS</fullName>
    </submittedName>
</protein>
<dbReference type="Pfam" id="PF02597">
    <property type="entry name" value="ThiS"/>
    <property type="match status" value="1"/>
</dbReference>
<dbReference type="InterPro" id="IPR003749">
    <property type="entry name" value="ThiS/MoaD-like"/>
</dbReference>
<dbReference type="InterPro" id="IPR010035">
    <property type="entry name" value="Thi_S"/>
</dbReference>
<dbReference type="EMBL" id="CP023344">
    <property type="protein sequence ID" value="ATC66157.1"/>
    <property type="molecule type" value="Genomic_DNA"/>
</dbReference>
<dbReference type="PANTHER" id="PTHR34472">
    <property type="entry name" value="SULFUR CARRIER PROTEIN THIS"/>
    <property type="match status" value="1"/>
</dbReference>
<dbReference type="InterPro" id="IPR012675">
    <property type="entry name" value="Beta-grasp_dom_sf"/>
</dbReference>
<dbReference type="InterPro" id="IPR016155">
    <property type="entry name" value="Mopterin_synth/thiamin_S_b"/>
</dbReference>